<sequence length="169" mass="18128">MKNSIRIRTFSTWIVSSNPFEVGFHWLHWLEAENGFLLLVPLSKCPKFLNNERNFRMKFEVVAYSCLAIGLLFVNECTSGDSWTFKFVKAIVLAFATLAINAASNAAAAPAPALASAPTPAPAAALLHHPPVPAPVPVPLAPAPPSPPVPAHGDADSIYFDAPSQIIVM</sequence>
<evidence type="ECO:0000313" key="1">
    <source>
        <dbReference type="EMBL" id="TKR64266.1"/>
    </source>
</evidence>
<organism evidence="1 2">
    <name type="scientific">Steinernema carpocapsae</name>
    <name type="common">Entomopathogenic nematode</name>
    <dbReference type="NCBI Taxonomy" id="34508"/>
    <lineage>
        <taxon>Eukaryota</taxon>
        <taxon>Metazoa</taxon>
        <taxon>Ecdysozoa</taxon>
        <taxon>Nematoda</taxon>
        <taxon>Chromadorea</taxon>
        <taxon>Rhabditida</taxon>
        <taxon>Tylenchina</taxon>
        <taxon>Panagrolaimomorpha</taxon>
        <taxon>Strongyloidoidea</taxon>
        <taxon>Steinernematidae</taxon>
        <taxon>Steinernema</taxon>
    </lineage>
</organism>
<keyword evidence="2" id="KW-1185">Reference proteome</keyword>
<dbReference type="Proteomes" id="UP000298663">
    <property type="component" value="Unassembled WGS sequence"/>
</dbReference>
<comment type="caution">
    <text evidence="1">The sequence shown here is derived from an EMBL/GenBank/DDBJ whole genome shotgun (WGS) entry which is preliminary data.</text>
</comment>
<reference evidence="1 2" key="2">
    <citation type="journal article" date="2019" name="G3 (Bethesda)">
        <title>Hybrid Assembly of the Genome of the Entomopathogenic Nematode Steinernema carpocapsae Identifies the X-Chromosome.</title>
        <authorList>
            <person name="Serra L."/>
            <person name="Macchietto M."/>
            <person name="Macias-Munoz A."/>
            <person name="McGill C.J."/>
            <person name="Rodriguez I.M."/>
            <person name="Rodriguez B."/>
            <person name="Murad R."/>
            <person name="Mortazavi A."/>
        </authorList>
    </citation>
    <scope>NUCLEOTIDE SEQUENCE [LARGE SCALE GENOMIC DNA]</scope>
    <source>
        <strain evidence="1 2">ALL</strain>
    </source>
</reference>
<proteinExistence type="predicted"/>
<dbReference type="EMBL" id="AZBU02000009">
    <property type="protein sequence ID" value="TKR64266.1"/>
    <property type="molecule type" value="Genomic_DNA"/>
</dbReference>
<protein>
    <submittedName>
        <fullName evidence="1">Uncharacterized protein</fullName>
    </submittedName>
</protein>
<accession>A0A4U5M5Y3</accession>
<name>A0A4U5M5Y3_STECR</name>
<dbReference type="AlphaFoldDB" id="A0A4U5M5Y3"/>
<evidence type="ECO:0000313" key="2">
    <source>
        <dbReference type="Proteomes" id="UP000298663"/>
    </source>
</evidence>
<gene>
    <name evidence="1" type="ORF">L596_024831</name>
</gene>
<reference evidence="1 2" key="1">
    <citation type="journal article" date="2015" name="Genome Biol.">
        <title>Comparative genomics of Steinernema reveals deeply conserved gene regulatory networks.</title>
        <authorList>
            <person name="Dillman A.R."/>
            <person name="Macchietto M."/>
            <person name="Porter C.F."/>
            <person name="Rogers A."/>
            <person name="Williams B."/>
            <person name="Antoshechkin I."/>
            <person name="Lee M.M."/>
            <person name="Goodwin Z."/>
            <person name="Lu X."/>
            <person name="Lewis E.E."/>
            <person name="Goodrich-Blair H."/>
            <person name="Stock S.P."/>
            <person name="Adams B.J."/>
            <person name="Sternberg P.W."/>
            <person name="Mortazavi A."/>
        </authorList>
    </citation>
    <scope>NUCLEOTIDE SEQUENCE [LARGE SCALE GENOMIC DNA]</scope>
    <source>
        <strain evidence="1 2">ALL</strain>
    </source>
</reference>